<proteinExistence type="predicted"/>
<protein>
    <submittedName>
        <fullName evidence="2">Uncharacterized protein</fullName>
    </submittedName>
</protein>
<feature type="compositionally biased region" description="Polar residues" evidence="1">
    <location>
        <begin position="81"/>
        <end position="93"/>
    </location>
</feature>
<dbReference type="Ensembl" id="ENSMALT00000003855.1">
    <property type="protein sequence ID" value="ENSMALP00000003758.1"/>
    <property type="gene ID" value="ENSMALG00000002758.1"/>
</dbReference>
<organism evidence="2 3">
    <name type="scientific">Monopterus albus</name>
    <name type="common">Swamp eel</name>
    <dbReference type="NCBI Taxonomy" id="43700"/>
    <lineage>
        <taxon>Eukaryota</taxon>
        <taxon>Metazoa</taxon>
        <taxon>Chordata</taxon>
        <taxon>Craniata</taxon>
        <taxon>Vertebrata</taxon>
        <taxon>Euteleostomi</taxon>
        <taxon>Actinopterygii</taxon>
        <taxon>Neopterygii</taxon>
        <taxon>Teleostei</taxon>
        <taxon>Neoteleostei</taxon>
        <taxon>Acanthomorphata</taxon>
        <taxon>Anabantaria</taxon>
        <taxon>Synbranchiformes</taxon>
        <taxon>Synbranchidae</taxon>
        <taxon>Monopterus</taxon>
    </lineage>
</organism>
<reference evidence="2" key="1">
    <citation type="submission" date="2025-08" db="UniProtKB">
        <authorList>
            <consortium name="Ensembl"/>
        </authorList>
    </citation>
    <scope>IDENTIFICATION</scope>
</reference>
<keyword evidence="3" id="KW-1185">Reference proteome</keyword>
<accession>A0A3Q3IH46</accession>
<dbReference type="STRING" id="43700.ENSMALP00000003758"/>
<feature type="compositionally biased region" description="Basic residues" evidence="1">
    <location>
        <begin position="114"/>
        <end position="124"/>
    </location>
</feature>
<name>A0A3Q3IH46_MONAL</name>
<evidence type="ECO:0000313" key="2">
    <source>
        <dbReference type="Ensembl" id="ENSMALP00000003758.1"/>
    </source>
</evidence>
<sequence length="124" mass="13759">MCDHMFQHHSRECVDTGAHTLDAAQPVDPPLQTMDRPLQTVDPPLQTADPPLQTVDPPLQTANPPLQTVDPPLQTVDPPLQTANPPLQTTKSFQPLPPIDSEMRRLPANAPDHHSRHSNKLNQR</sequence>
<evidence type="ECO:0000313" key="3">
    <source>
        <dbReference type="Proteomes" id="UP000261600"/>
    </source>
</evidence>
<dbReference type="AlphaFoldDB" id="A0A3Q3IH46"/>
<feature type="region of interest" description="Disordered" evidence="1">
    <location>
        <begin position="20"/>
        <end position="124"/>
    </location>
</feature>
<reference evidence="2" key="2">
    <citation type="submission" date="2025-09" db="UniProtKB">
        <authorList>
            <consortium name="Ensembl"/>
        </authorList>
    </citation>
    <scope>IDENTIFICATION</scope>
</reference>
<evidence type="ECO:0000256" key="1">
    <source>
        <dbReference type="SAM" id="MobiDB-lite"/>
    </source>
</evidence>
<dbReference type="Proteomes" id="UP000261600">
    <property type="component" value="Unplaced"/>
</dbReference>